<evidence type="ECO:0000256" key="5">
    <source>
        <dbReference type="ARBA" id="ARBA00023002"/>
    </source>
</evidence>
<dbReference type="SUPFAM" id="SSF54373">
    <property type="entry name" value="FAD-linked reductases, C-terminal domain"/>
    <property type="match status" value="1"/>
</dbReference>
<sequence>MPSELNIIVLGAGVAGLTTAHSILVNLPSTKSINLTIVAKHLPGDINQTEYCSPQAGANWRSFEPELNQYGQYDKIAFERFLQIARESPESGVKRFPLRLVYGAEDDRRKEGLWFGELVGGITDVPKGELPEGAGWGVDLVTFMFNPVVYCNWLFASLLKRGVKVVRRSYDHVDTLRSDFPNTAAIFNCTGLGARHLGGVEDTKVHPTKVYKFLLLLPNTIDTNDEKGQTILISEPKKTLTRMSVWTQPSIFPPGEFSHVFPRPLGGGVIIGGVRLDNDWDDSFDESRVERIKQRACQLAPELGNPEDLQVVRHNIGLRPSRDGGARVDIEDRNGTWLVHNYGAGGAGYQSSWGMAEHAVSLFAQKLDSDFGGREAKL</sequence>
<keyword evidence="3" id="KW-0285">Flavoprotein</keyword>
<evidence type="ECO:0000256" key="6">
    <source>
        <dbReference type="PIRSR" id="PIRSR000189-1"/>
    </source>
</evidence>
<dbReference type="InterPro" id="IPR023209">
    <property type="entry name" value="DAO"/>
</dbReference>
<dbReference type="GO" id="GO:0019478">
    <property type="term" value="P:D-amino acid catabolic process"/>
    <property type="evidence" value="ECO:0007669"/>
    <property type="project" value="TreeGrafter"/>
</dbReference>
<reference evidence="9" key="1">
    <citation type="journal article" date="2015" name="Genome Announc.">
        <title>Draft genome sequence of Talaromyces cellulolyticus strain Y-94, a source of lignocellulosic biomass-degrading enzymes.</title>
        <authorList>
            <person name="Fujii T."/>
            <person name="Koike H."/>
            <person name="Sawayama S."/>
            <person name="Yano S."/>
            <person name="Inoue H."/>
        </authorList>
    </citation>
    <scope>NUCLEOTIDE SEQUENCE [LARGE SCALE GENOMIC DNA]</scope>
    <source>
        <strain evidence="9">Y-94</strain>
    </source>
</reference>
<dbReference type="PANTHER" id="PTHR11530">
    <property type="entry name" value="D-AMINO ACID OXIDASE"/>
    <property type="match status" value="1"/>
</dbReference>
<evidence type="ECO:0000256" key="3">
    <source>
        <dbReference type="ARBA" id="ARBA00022630"/>
    </source>
</evidence>
<dbReference type="Gene3D" id="3.40.50.720">
    <property type="entry name" value="NAD(P)-binding Rossmann-like Domain"/>
    <property type="match status" value="1"/>
</dbReference>
<evidence type="ECO:0000313" key="8">
    <source>
        <dbReference type="EMBL" id="GAM40373.1"/>
    </source>
</evidence>
<keyword evidence="9" id="KW-1185">Reference proteome</keyword>
<evidence type="ECO:0000259" key="7">
    <source>
        <dbReference type="Pfam" id="PF01266"/>
    </source>
</evidence>
<dbReference type="GO" id="GO:0003884">
    <property type="term" value="F:D-amino-acid oxidase activity"/>
    <property type="evidence" value="ECO:0007669"/>
    <property type="project" value="InterPro"/>
</dbReference>
<evidence type="ECO:0000256" key="2">
    <source>
        <dbReference type="ARBA" id="ARBA00006730"/>
    </source>
</evidence>
<evidence type="ECO:0000256" key="4">
    <source>
        <dbReference type="ARBA" id="ARBA00022827"/>
    </source>
</evidence>
<feature type="binding site" evidence="6">
    <location>
        <position position="319"/>
    </location>
    <ligand>
        <name>D-dopa</name>
        <dbReference type="ChEBI" id="CHEBI:149689"/>
    </ligand>
</feature>
<name>A0A0B8MYL0_TALPI</name>
<protein>
    <submittedName>
        <fullName evidence="8">D-amino acid oxidase</fullName>
    </submittedName>
</protein>
<dbReference type="Pfam" id="PF01266">
    <property type="entry name" value="DAO"/>
    <property type="match status" value="1"/>
</dbReference>
<dbReference type="EMBL" id="DF933834">
    <property type="protein sequence ID" value="GAM40373.1"/>
    <property type="molecule type" value="Genomic_DNA"/>
</dbReference>
<evidence type="ECO:0000313" key="9">
    <source>
        <dbReference type="Proteomes" id="UP000053095"/>
    </source>
</evidence>
<keyword evidence="4 6" id="KW-0274">FAD</keyword>
<accession>A0A0B8MYL0</accession>
<dbReference type="PROSITE" id="PS00677">
    <property type="entry name" value="DAO"/>
    <property type="match status" value="1"/>
</dbReference>
<dbReference type="GO" id="GO:0071949">
    <property type="term" value="F:FAD binding"/>
    <property type="evidence" value="ECO:0007669"/>
    <property type="project" value="InterPro"/>
</dbReference>
<dbReference type="SUPFAM" id="SSF51971">
    <property type="entry name" value="Nucleotide-binding domain"/>
    <property type="match status" value="1"/>
</dbReference>
<dbReference type="PANTHER" id="PTHR11530:SF16">
    <property type="entry name" value="D-AMINO ACID OXIDASE (AFU_ORTHOLOGUE AFUA_5G11290)"/>
    <property type="match status" value="1"/>
</dbReference>
<feature type="domain" description="FAD dependent oxidoreductase" evidence="7">
    <location>
        <begin position="7"/>
        <end position="361"/>
    </location>
</feature>
<dbReference type="AlphaFoldDB" id="A0A0B8MYL0"/>
<proteinExistence type="inferred from homology"/>
<feature type="binding site" evidence="6">
    <location>
        <position position="346"/>
    </location>
    <ligand>
        <name>D-dopa</name>
        <dbReference type="ChEBI" id="CHEBI:149689"/>
    </ligand>
</feature>
<organism evidence="8 9">
    <name type="scientific">Talaromyces pinophilus</name>
    <name type="common">Penicillium pinophilum</name>
    <dbReference type="NCBI Taxonomy" id="128442"/>
    <lineage>
        <taxon>Eukaryota</taxon>
        <taxon>Fungi</taxon>
        <taxon>Dikarya</taxon>
        <taxon>Ascomycota</taxon>
        <taxon>Pezizomycotina</taxon>
        <taxon>Eurotiomycetes</taxon>
        <taxon>Eurotiomycetidae</taxon>
        <taxon>Eurotiales</taxon>
        <taxon>Trichocomaceae</taxon>
        <taxon>Talaromyces</taxon>
        <taxon>Talaromyces sect. Talaromyces</taxon>
    </lineage>
</organism>
<gene>
    <name evidence="8" type="ORF">TCE0_038r12673</name>
</gene>
<dbReference type="Proteomes" id="UP000053095">
    <property type="component" value="Unassembled WGS sequence"/>
</dbReference>
<keyword evidence="5" id="KW-0560">Oxidoreductase</keyword>
<comment type="cofactor">
    <cofactor evidence="1 6">
        <name>FAD</name>
        <dbReference type="ChEBI" id="CHEBI:57692"/>
    </cofactor>
</comment>
<dbReference type="GO" id="GO:0005737">
    <property type="term" value="C:cytoplasm"/>
    <property type="evidence" value="ECO:0007669"/>
    <property type="project" value="TreeGrafter"/>
</dbReference>
<comment type="similarity">
    <text evidence="2">Belongs to the DAMOX/DASOX family.</text>
</comment>
<dbReference type="InterPro" id="IPR006076">
    <property type="entry name" value="FAD-dep_OxRdtase"/>
</dbReference>
<dbReference type="Gene3D" id="3.30.9.10">
    <property type="entry name" value="D-Amino Acid Oxidase, subunit A, domain 2"/>
    <property type="match status" value="1"/>
</dbReference>
<feature type="binding site" evidence="6">
    <location>
        <position position="190"/>
    </location>
    <ligand>
        <name>FAD</name>
        <dbReference type="ChEBI" id="CHEBI:57692"/>
    </ligand>
</feature>
<dbReference type="PIRSF" id="PIRSF000189">
    <property type="entry name" value="D-aa_oxidase"/>
    <property type="match status" value="1"/>
</dbReference>
<dbReference type="InterPro" id="IPR006181">
    <property type="entry name" value="D-amino_acid_oxidase_CS"/>
</dbReference>
<evidence type="ECO:0000256" key="1">
    <source>
        <dbReference type="ARBA" id="ARBA00001974"/>
    </source>
</evidence>